<dbReference type="GO" id="GO:0003700">
    <property type="term" value="F:DNA-binding transcription factor activity"/>
    <property type="evidence" value="ECO:0007669"/>
    <property type="project" value="InterPro"/>
</dbReference>
<dbReference type="PROSITE" id="PS00041">
    <property type="entry name" value="HTH_ARAC_FAMILY_1"/>
    <property type="match status" value="1"/>
</dbReference>
<evidence type="ECO:0000259" key="5">
    <source>
        <dbReference type="PROSITE" id="PS01124"/>
    </source>
</evidence>
<accession>A0A1E3A7Z2</accession>
<keyword evidence="4" id="KW-0812">Transmembrane</keyword>
<keyword evidence="2" id="KW-0238">DNA-binding</keyword>
<dbReference type="PANTHER" id="PTHR43280:SF2">
    <property type="entry name" value="HTH-TYPE TRANSCRIPTIONAL REGULATOR EXSA"/>
    <property type="match status" value="1"/>
</dbReference>
<name>A0A1E3A7Z2_9FIRM</name>
<gene>
    <name evidence="6" type="primary">btr_23</name>
    <name evidence="6" type="ORF">BEH84_05802</name>
</gene>
<keyword evidence="1" id="KW-0805">Transcription regulation</keyword>
<evidence type="ECO:0000256" key="4">
    <source>
        <dbReference type="SAM" id="Phobius"/>
    </source>
</evidence>
<dbReference type="EMBL" id="MCGI01000007">
    <property type="protein sequence ID" value="ODM04739.1"/>
    <property type="molecule type" value="Genomic_DNA"/>
</dbReference>
<keyword evidence="3" id="KW-0804">Transcription</keyword>
<evidence type="ECO:0000313" key="6">
    <source>
        <dbReference type="EMBL" id="ODM04739.1"/>
    </source>
</evidence>
<keyword evidence="4" id="KW-1133">Transmembrane helix</keyword>
<feature type="transmembrane region" description="Helical" evidence="4">
    <location>
        <begin position="12"/>
        <end position="32"/>
    </location>
</feature>
<sequence>MNQLFITARKYYFPIIYYILVILTLSTIYLFFKATSDNKEDSNLYYEISSSISSTITECTNVADNIAANHSVLNFSQLSDSTSPNVYASAIQIQEFIALAASDLPSDTNINVYFPQLSITVTQRQFILNSDFSKIFSHYYGNFSYEQLLSKQNYSWNCYLTDTNCLLVRSIIFDGNAKAYIIVSFPYYRFDYLPEGNLIFIGDDNSCAYSNSTINIEYQDLLDQLKDSKDRFVYGENSKSYYLLRNEFSSLPLKILVLVPLKKDSLSLLQYIILIIISFCLFVGAPFFLYQSKQKKLQLFQSTEAAETYINIPINSSISKSRDFSVLLGGLAQQLLNLKAVTSEKSISSQFYRLIQLSDNEECILIGFSFMSDEKELFDEPNSISPETTPVTPYFILNNMLQDLVFNHHRGALFRYQNHYIASFDSLPEETETDISAITDQLILFARNSLHVVIISTGAFSCNNTNSLKCTLQQVIDSLNYEAFWYDSSDAEQSPIEKSMVSSEFYQLVVQLNTCMREKNYFKASELYNTILDNNIPSNKEGLSKAKIRLQILLDCLIPYTDYPITDLAINMSPHNNIHECRILGQQVFQNLISSQKKKNTDPTTERIISIQNYIQENYADENLSVSFIASKYEVNASYLSRAFKDITGMNLLEYIHKTRISAAKIFLKEYPVKDACIMSGFTDTQSFVRIFRKYESITPAEYRTTHTSK</sequence>
<dbReference type="SUPFAM" id="SSF46689">
    <property type="entry name" value="Homeodomain-like"/>
    <property type="match status" value="2"/>
</dbReference>
<feature type="transmembrane region" description="Helical" evidence="4">
    <location>
        <begin position="268"/>
        <end position="290"/>
    </location>
</feature>
<dbReference type="PROSITE" id="PS01124">
    <property type="entry name" value="HTH_ARAC_FAMILY_2"/>
    <property type="match status" value="1"/>
</dbReference>
<dbReference type="SMART" id="SM00342">
    <property type="entry name" value="HTH_ARAC"/>
    <property type="match status" value="1"/>
</dbReference>
<proteinExistence type="predicted"/>
<dbReference type="InterPro" id="IPR018060">
    <property type="entry name" value="HTH_AraC"/>
</dbReference>
<protein>
    <submittedName>
        <fullName evidence="6">HTH-type transcriptional activator Btr</fullName>
    </submittedName>
</protein>
<comment type="caution">
    <text evidence="6">The sequence shown here is derived from an EMBL/GenBank/DDBJ whole genome shotgun (WGS) entry which is preliminary data.</text>
</comment>
<dbReference type="AlphaFoldDB" id="A0A1E3A7Z2"/>
<dbReference type="PANTHER" id="PTHR43280">
    <property type="entry name" value="ARAC-FAMILY TRANSCRIPTIONAL REGULATOR"/>
    <property type="match status" value="1"/>
</dbReference>
<dbReference type="Gene3D" id="1.10.10.60">
    <property type="entry name" value="Homeodomain-like"/>
    <property type="match status" value="2"/>
</dbReference>
<keyword evidence="4" id="KW-0472">Membrane</keyword>
<reference evidence="6 7" key="1">
    <citation type="submission" date="2016-07" db="EMBL/GenBank/DDBJ databases">
        <title>Characterization of isolates of Eisenbergiella tayi derived from blood cultures, using whole genome sequencing.</title>
        <authorList>
            <person name="Burdz T."/>
            <person name="Wiebe D."/>
            <person name="Huynh C."/>
            <person name="Bernard K."/>
        </authorList>
    </citation>
    <scope>NUCLEOTIDE SEQUENCE [LARGE SCALE GENOMIC DNA]</scope>
    <source>
        <strain evidence="6 7">NML 120489</strain>
    </source>
</reference>
<organism evidence="6 7">
    <name type="scientific">Eisenbergiella tayi</name>
    <dbReference type="NCBI Taxonomy" id="1432052"/>
    <lineage>
        <taxon>Bacteria</taxon>
        <taxon>Bacillati</taxon>
        <taxon>Bacillota</taxon>
        <taxon>Clostridia</taxon>
        <taxon>Lachnospirales</taxon>
        <taxon>Lachnospiraceae</taxon>
        <taxon>Eisenbergiella</taxon>
    </lineage>
</organism>
<dbReference type="Pfam" id="PF12833">
    <property type="entry name" value="HTH_18"/>
    <property type="match status" value="1"/>
</dbReference>
<evidence type="ECO:0000256" key="1">
    <source>
        <dbReference type="ARBA" id="ARBA00023015"/>
    </source>
</evidence>
<evidence type="ECO:0000313" key="7">
    <source>
        <dbReference type="Proteomes" id="UP000095003"/>
    </source>
</evidence>
<feature type="domain" description="HTH araC/xylS-type" evidence="5">
    <location>
        <begin position="609"/>
        <end position="706"/>
    </location>
</feature>
<evidence type="ECO:0000256" key="2">
    <source>
        <dbReference type="ARBA" id="ARBA00023125"/>
    </source>
</evidence>
<dbReference type="InterPro" id="IPR009057">
    <property type="entry name" value="Homeodomain-like_sf"/>
</dbReference>
<dbReference type="Proteomes" id="UP000095003">
    <property type="component" value="Unassembled WGS sequence"/>
</dbReference>
<dbReference type="RefSeq" id="WP_069159225.1">
    <property type="nucleotide sequence ID" value="NZ_JBKXXQ010000016.1"/>
</dbReference>
<dbReference type="GO" id="GO:0043565">
    <property type="term" value="F:sequence-specific DNA binding"/>
    <property type="evidence" value="ECO:0007669"/>
    <property type="project" value="InterPro"/>
</dbReference>
<evidence type="ECO:0000256" key="3">
    <source>
        <dbReference type="ARBA" id="ARBA00023163"/>
    </source>
</evidence>
<dbReference type="InterPro" id="IPR018062">
    <property type="entry name" value="HTH_AraC-typ_CS"/>
</dbReference>